<feature type="compositionally biased region" description="Basic and acidic residues" evidence="1">
    <location>
        <begin position="195"/>
        <end position="222"/>
    </location>
</feature>
<dbReference type="Proteomes" id="UP000078542">
    <property type="component" value="Unassembled WGS sequence"/>
</dbReference>
<evidence type="ECO:0000313" key="2">
    <source>
        <dbReference type="EMBL" id="KYN03072.1"/>
    </source>
</evidence>
<proteinExistence type="predicted"/>
<name>A0A195CRF1_9HYME</name>
<accession>A0A195CRF1</accession>
<feature type="compositionally biased region" description="Basic residues" evidence="1">
    <location>
        <begin position="223"/>
        <end position="232"/>
    </location>
</feature>
<feature type="region of interest" description="Disordered" evidence="1">
    <location>
        <begin position="194"/>
        <end position="233"/>
    </location>
</feature>
<organism evidence="2 3">
    <name type="scientific">Cyphomyrmex costatus</name>
    <dbReference type="NCBI Taxonomy" id="456900"/>
    <lineage>
        <taxon>Eukaryota</taxon>
        <taxon>Metazoa</taxon>
        <taxon>Ecdysozoa</taxon>
        <taxon>Arthropoda</taxon>
        <taxon>Hexapoda</taxon>
        <taxon>Insecta</taxon>
        <taxon>Pterygota</taxon>
        <taxon>Neoptera</taxon>
        <taxon>Endopterygota</taxon>
        <taxon>Hymenoptera</taxon>
        <taxon>Apocrita</taxon>
        <taxon>Aculeata</taxon>
        <taxon>Formicoidea</taxon>
        <taxon>Formicidae</taxon>
        <taxon>Myrmicinae</taxon>
        <taxon>Cyphomyrmex</taxon>
    </lineage>
</organism>
<keyword evidence="3" id="KW-1185">Reference proteome</keyword>
<dbReference type="AlphaFoldDB" id="A0A195CRF1"/>
<evidence type="ECO:0000256" key="1">
    <source>
        <dbReference type="SAM" id="MobiDB-lite"/>
    </source>
</evidence>
<sequence>MRRCFALLYTRVSFLPISLPSFLPSFHPPFAPPPSSPHLARASPRDVGGERSGCVLYPFGTLLSPSLSTETETRFSPLVREKLGTVTSSLFDSLEEGFLRIVRMTEKSIESRLLAASFYLNQELCPAESLSSKERRKRMHASDLHSFYFVLRSHELIAQNSRLCIQSESDNASVRLESIGEKDFRTSSGSFLLSNREREREREREKERKREPKDTHACETRNPRRQKFHVTRHASLENISPPYTTGCSRASPIRLRTYYSSKKHLILLCVPKLIVNEEGIENRDGSRDLISIFDAGRKSRLYIGNKSSEIYTLQFLRTIESYNPHCYLPFLLKSLLSLPTAPITSLRLFFFMSDQSKSRTE</sequence>
<evidence type="ECO:0000313" key="3">
    <source>
        <dbReference type="Proteomes" id="UP000078542"/>
    </source>
</evidence>
<dbReference type="EMBL" id="KQ977394">
    <property type="protein sequence ID" value="KYN03072.1"/>
    <property type="molecule type" value="Genomic_DNA"/>
</dbReference>
<gene>
    <name evidence="2" type="ORF">ALC62_06167</name>
</gene>
<protein>
    <submittedName>
        <fullName evidence="2">Uncharacterized protein</fullName>
    </submittedName>
</protein>
<reference evidence="2 3" key="1">
    <citation type="submission" date="2016-03" db="EMBL/GenBank/DDBJ databases">
        <title>Cyphomyrmex costatus WGS genome.</title>
        <authorList>
            <person name="Nygaard S."/>
            <person name="Hu H."/>
            <person name="Boomsma J."/>
            <person name="Zhang G."/>
        </authorList>
    </citation>
    <scope>NUCLEOTIDE SEQUENCE [LARGE SCALE GENOMIC DNA]</scope>
    <source>
        <strain evidence="2">MS0001</strain>
        <tissue evidence="2">Whole body</tissue>
    </source>
</reference>